<comment type="caution">
    <text evidence="1">The sequence shown here is derived from an EMBL/GenBank/DDBJ whole genome shotgun (WGS) entry which is preliminary data.</text>
</comment>
<sequence length="50" mass="5665">MAACAVGQRNEVLQIAIRYEAMLVKGQVLIHKSFNYLSMGKALPSHHYYL</sequence>
<gene>
    <name evidence="1" type="ORF">ACZ87_01350</name>
</gene>
<name>A0A328TVL2_9GAMM</name>
<evidence type="ECO:0000313" key="2">
    <source>
        <dbReference type="Proteomes" id="UP000244334"/>
    </source>
</evidence>
<evidence type="ECO:0000313" key="1">
    <source>
        <dbReference type="EMBL" id="RAP71824.1"/>
    </source>
</evidence>
<keyword evidence="2" id="KW-1185">Reference proteome</keyword>
<dbReference type="EMBL" id="LJAM02000093">
    <property type="protein sequence ID" value="RAP71824.1"/>
    <property type="molecule type" value="Genomic_DNA"/>
</dbReference>
<protein>
    <submittedName>
        <fullName evidence="1">Uncharacterized protein</fullName>
    </submittedName>
</protein>
<proteinExistence type="predicted"/>
<organism evidence="1 2">
    <name type="scientific">Candidatus Erwinia dacicola</name>
    <dbReference type="NCBI Taxonomy" id="252393"/>
    <lineage>
        <taxon>Bacteria</taxon>
        <taxon>Pseudomonadati</taxon>
        <taxon>Pseudomonadota</taxon>
        <taxon>Gammaproteobacteria</taxon>
        <taxon>Enterobacterales</taxon>
        <taxon>Erwiniaceae</taxon>
        <taxon>Erwinia</taxon>
    </lineage>
</organism>
<reference evidence="1" key="1">
    <citation type="submission" date="2018-04" db="EMBL/GenBank/DDBJ databases">
        <title>Genomes of the Obligate Erwinia dacicola and Facultative Enterobacter sp. OLF Endosymbionts of the Olive Fruit fly, Bactrocera oleae.</title>
        <authorList>
            <person name="Estes A.M."/>
            <person name="Hearn D.J."/>
            <person name="Agarwal S."/>
            <person name="Pierson E.A."/>
            <person name="Dunning-Hotopp J.C."/>
        </authorList>
    </citation>
    <scope>NUCLEOTIDE SEQUENCE [LARGE SCALE GENOMIC DNA]</scope>
    <source>
        <strain evidence="1">Oroville</strain>
    </source>
</reference>
<dbReference type="Proteomes" id="UP000244334">
    <property type="component" value="Unassembled WGS sequence"/>
</dbReference>
<accession>A0A328TVL2</accession>
<dbReference type="AlphaFoldDB" id="A0A328TVL2"/>